<feature type="region of interest" description="Disordered" evidence="4">
    <location>
        <begin position="118"/>
        <end position="138"/>
    </location>
</feature>
<dbReference type="Pfam" id="PF04912">
    <property type="entry name" value="Dynamitin"/>
    <property type="match status" value="1"/>
</dbReference>
<dbReference type="InterPro" id="IPR028133">
    <property type="entry name" value="Dynamitin"/>
</dbReference>
<evidence type="ECO:0000313" key="6">
    <source>
        <dbReference type="Proteomes" id="UP000014071"/>
    </source>
</evidence>
<keyword evidence="2" id="KW-0963">Cytoplasm</keyword>
<keyword evidence="6" id="KW-1185">Reference proteome</keyword>
<proteinExistence type="predicted"/>
<name>R9PEW2_PSEHS</name>
<evidence type="ECO:0000256" key="3">
    <source>
        <dbReference type="SAM" id="Coils"/>
    </source>
</evidence>
<dbReference type="Proteomes" id="UP000014071">
    <property type="component" value="Unassembled WGS sequence"/>
</dbReference>
<gene>
    <name evidence="5" type="ORF">PHSY_007516</name>
</gene>
<dbReference type="GO" id="GO:0005737">
    <property type="term" value="C:cytoplasm"/>
    <property type="evidence" value="ECO:0007669"/>
    <property type="project" value="UniProtKB-SubCell"/>
</dbReference>
<evidence type="ECO:0000256" key="2">
    <source>
        <dbReference type="ARBA" id="ARBA00022490"/>
    </source>
</evidence>
<dbReference type="STRING" id="1305764.R9PEW2"/>
<protein>
    <submittedName>
        <fullName evidence="5">Uncharacterized protein</fullName>
    </submittedName>
</protein>
<accession>R9PEW2</accession>
<dbReference type="GO" id="GO:0005869">
    <property type="term" value="C:dynactin complex"/>
    <property type="evidence" value="ECO:0007669"/>
    <property type="project" value="InterPro"/>
</dbReference>
<dbReference type="RefSeq" id="XP_012193500.1">
    <property type="nucleotide sequence ID" value="XM_012338110.1"/>
</dbReference>
<dbReference type="GeneID" id="24112779"/>
<dbReference type="HOGENOM" id="CLU_033559_0_0_1"/>
<keyword evidence="3" id="KW-0175">Coiled coil</keyword>
<evidence type="ECO:0000313" key="5">
    <source>
        <dbReference type="EMBL" id="GAC99913.1"/>
    </source>
</evidence>
<dbReference type="PANTHER" id="PTHR15346">
    <property type="entry name" value="DYNACTIN SUBUNIT"/>
    <property type="match status" value="1"/>
</dbReference>
<dbReference type="eggNOG" id="KOG3958">
    <property type="taxonomic scope" value="Eukaryota"/>
</dbReference>
<dbReference type="OrthoDB" id="4977at2759"/>
<feature type="coiled-coil region" evidence="3">
    <location>
        <begin position="411"/>
        <end position="467"/>
    </location>
</feature>
<feature type="compositionally biased region" description="Basic and acidic residues" evidence="4">
    <location>
        <begin position="72"/>
        <end position="84"/>
    </location>
</feature>
<dbReference type="AlphaFoldDB" id="R9PEW2"/>
<feature type="region of interest" description="Disordered" evidence="4">
    <location>
        <begin position="1"/>
        <end position="97"/>
    </location>
</feature>
<organism evidence="5 6">
    <name type="scientific">Pseudozyma hubeiensis (strain SY62)</name>
    <name type="common">Yeast</name>
    <dbReference type="NCBI Taxonomy" id="1305764"/>
    <lineage>
        <taxon>Eukaryota</taxon>
        <taxon>Fungi</taxon>
        <taxon>Dikarya</taxon>
        <taxon>Basidiomycota</taxon>
        <taxon>Ustilaginomycotina</taxon>
        <taxon>Ustilaginomycetes</taxon>
        <taxon>Ustilaginales</taxon>
        <taxon>Ustilaginaceae</taxon>
        <taxon>Pseudozyma</taxon>
    </lineage>
</organism>
<feature type="coiled-coil region" evidence="3">
    <location>
        <begin position="159"/>
        <end position="186"/>
    </location>
</feature>
<evidence type="ECO:0000256" key="1">
    <source>
        <dbReference type="ARBA" id="ARBA00004496"/>
    </source>
</evidence>
<sequence>MSDPSSSSIGALGSAPSASQTKYASLPDVDTSAPDVYEYQGPNRDPTRVGRQRSRQQRSDGQDTGSDSYSDDSDHSANRKHAGDGKAGASNDIDGSSLRRNDAAAKFDGATALDVDRADFSGRLHGRRRGTRKTVATRPRDAGLETTTYSLDGEAARGAESVVDRLRRLKFEASQLEEELNAAAAASSNGEDATKKEAGTQVGENAEVLDQLKLLQEQLATLPTSSVKTVDETQADKVNIRALLQQVKQSSSISKTAATSSVPAASGASTSTTDMVQLEARLSELESTLGLEEALLDESKPVPRPVLSTLSRLEHQLSLLSQPRHLDAISRRVKVLVTELDRVHDVRRKLGTNAEATKDTDSSSTLTPAELTKLQQLFDVSTRLEPLLPIVPSVLTRLQTLSDLHSSASHFASTLQELEEANEERQQQGEQLDALLQKMEVNMEQNRKTVEANLNSLQSRIEDVAGRKRSAKRGFGLVGKERVGGPLKPRFAVG</sequence>
<evidence type="ECO:0000256" key="4">
    <source>
        <dbReference type="SAM" id="MobiDB-lite"/>
    </source>
</evidence>
<dbReference type="GO" id="GO:0007017">
    <property type="term" value="P:microtubule-based process"/>
    <property type="evidence" value="ECO:0007669"/>
    <property type="project" value="InterPro"/>
</dbReference>
<comment type="subcellular location">
    <subcellularLocation>
        <location evidence="1">Cytoplasm</location>
    </subcellularLocation>
</comment>
<dbReference type="EMBL" id="DF238833">
    <property type="protein sequence ID" value="GAC99913.1"/>
    <property type="molecule type" value="Genomic_DNA"/>
</dbReference>
<reference evidence="6" key="1">
    <citation type="journal article" date="2013" name="Genome Announc.">
        <title>Draft genome sequence of the basidiomycetous yeast-like fungus Pseudozyma hubeiensis SY62, which produces an abundant amount of the biosurfactant mannosylerythritol lipids.</title>
        <authorList>
            <person name="Konishi M."/>
            <person name="Hatada Y."/>
            <person name="Horiuchi J."/>
        </authorList>
    </citation>
    <scope>NUCLEOTIDE SEQUENCE [LARGE SCALE GENOMIC DNA]</scope>
    <source>
        <strain evidence="6">SY62</strain>
    </source>
</reference>